<evidence type="ECO:0000256" key="1">
    <source>
        <dbReference type="SAM" id="MobiDB-lite"/>
    </source>
</evidence>
<feature type="region of interest" description="Disordered" evidence="1">
    <location>
        <begin position="157"/>
        <end position="183"/>
    </location>
</feature>
<sequence length="216" mass="23593">IKPSTQLRGPFTKNRNLLLVQLPQHIPWKPKPRKRISSIKNRPIFGKEELVRGQKPRNFIVIYAYALKEKLEFVNGLVPEEPPEASGESWGREIDLPDEIGERDYGVFANVLGEGEGQGPGGVEVVCQGFLSFFDDFGFVLGMDSGKVGIWGKPPDCGGGGGGGGREATGEDDGEGFGNGHGRSTVCKGKEGGLRAYCYYRKKIKKLHPSTEMGLR</sequence>
<gene>
    <name evidence="2" type="ORF">PanWU01x14_150140</name>
</gene>
<feature type="non-terminal residue" evidence="2">
    <location>
        <position position="1"/>
    </location>
</feature>
<organism evidence="2 3">
    <name type="scientific">Parasponia andersonii</name>
    <name type="common">Sponia andersonii</name>
    <dbReference type="NCBI Taxonomy" id="3476"/>
    <lineage>
        <taxon>Eukaryota</taxon>
        <taxon>Viridiplantae</taxon>
        <taxon>Streptophyta</taxon>
        <taxon>Embryophyta</taxon>
        <taxon>Tracheophyta</taxon>
        <taxon>Spermatophyta</taxon>
        <taxon>Magnoliopsida</taxon>
        <taxon>eudicotyledons</taxon>
        <taxon>Gunneridae</taxon>
        <taxon>Pentapetalae</taxon>
        <taxon>rosids</taxon>
        <taxon>fabids</taxon>
        <taxon>Rosales</taxon>
        <taxon>Cannabaceae</taxon>
        <taxon>Parasponia</taxon>
    </lineage>
</organism>
<proteinExistence type="predicted"/>
<keyword evidence="3" id="KW-1185">Reference proteome</keyword>
<feature type="compositionally biased region" description="Gly residues" evidence="1">
    <location>
        <begin position="157"/>
        <end position="167"/>
    </location>
</feature>
<reference evidence="3" key="1">
    <citation type="submission" date="2016-06" db="EMBL/GenBank/DDBJ databases">
        <title>Parallel loss of symbiosis genes in relatives of nitrogen-fixing non-legume Parasponia.</title>
        <authorList>
            <person name="Van Velzen R."/>
            <person name="Holmer R."/>
            <person name="Bu F."/>
            <person name="Rutten L."/>
            <person name="Van Zeijl A."/>
            <person name="Liu W."/>
            <person name="Santuari L."/>
            <person name="Cao Q."/>
            <person name="Sharma T."/>
            <person name="Shen D."/>
            <person name="Roswanjaya Y."/>
            <person name="Wardhani T."/>
            <person name="Kalhor M.S."/>
            <person name="Jansen J."/>
            <person name="Van den Hoogen J."/>
            <person name="Gungor B."/>
            <person name="Hartog M."/>
            <person name="Hontelez J."/>
            <person name="Verver J."/>
            <person name="Yang W.-C."/>
            <person name="Schijlen E."/>
            <person name="Repin R."/>
            <person name="Schilthuizen M."/>
            <person name="Schranz E."/>
            <person name="Heidstra R."/>
            <person name="Miyata K."/>
            <person name="Fedorova E."/>
            <person name="Kohlen W."/>
            <person name="Bisseling T."/>
            <person name="Smit S."/>
            <person name="Geurts R."/>
        </authorList>
    </citation>
    <scope>NUCLEOTIDE SEQUENCE [LARGE SCALE GENOMIC DNA]</scope>
    <source>
        <strain evidence="3">cv. WU1-14</strain>
    </source>
</reference>
<name>A0A2P5CIR5_PARAD</name>
<accession>A0A2P5CIR5</accession>
<evidence type="ECO:0000313" key="2">
    <source>
        <dbReference type="EMBL" id="PON60885.1"/>
    </source>
</evidence>
<dbReference type="OrthoDB" id="10347876at2759"/>
<dbReference type="AlphaFoldDB" id="A0A2P5CIR5"/>
<protein>
    <submittedName>
        <fullName evidence="2">Uncharacterized protein</fullName>
    </submittedName>
</protein>
<dbReference type="EMBL" id="JXTB01000126">
    <property type="protein sequence ID" value="PON60885.1"/>
    <property type="molecule type" value="Genomic_DNA"/>
</dbReference>
<comment type="caution">
    <text evidence="2">The sequence shown here is derived from an EMBL/GenBank/DDBJ whole genome shotgun (WGS) entry which is preliminary data.</text>
</comment>
<dbReference type="Proteomes" id="UP000237105">
    <property type="component" value="Unassembled WGS sequence"/>
</dbReference>
<evidence type="ECO:0000313" key="3">
    <source>
        <dbReference type="Proteomes" id="UP000237105"/>
    </source>
</evidence>